<dbReference type="PROSITE" id="PS50937">
    <property type="entry name" value="HTH_MERR_2"/>
    <property type="match status" value="1"/>
</dbReference>
<sequence length="269" mass="30870">MVEKEFLTVGELASLMGTTVRTLQYYDQEGLLKPTAKSEGGRRLYSSKDVVKLHQILSFKYLGFSLEEIRNRLFTLDTPQEVAAALEQQKRAIQEEIANLQEALQAVHKLQAEVLAGQEVNFTSYAEIIEFLKTGNQGYWVWTHMKEPLREHIRERFGNDAEAGLKIYEAYQEMLEEAVILKRSGETADSLKSQELAGRWWNMILEFTGGDLNLLPQMADFNKAKENWNNEMAEKQKEVDEFMNAALSCYLEGAFGEDLEKHMNRTDEA</sequence>
<evidence type="ECO:0000259" key="3">
    <source>
        <dbReference type="PROSITE" id="PS50937"/>
    </source>
</evidence>
<name>A0A949K1I5_9FIRM</name>
<dbReference type="GO" id="GO:0003677">
    <property type="term" value="F:DNA binding"/>
    <property type="evidence" value="ECO:0007669"/>
    <property type="project" value="UniProtKB-KW"/>
</dbReference>
<evidence type="ECO:0000313" key="5">
    <source>
        <dbReference type="Proteomes" id="UP000712157"/>
    </source>
</evidence>
<dbReference type="InterPro" id="IPR009061">
    <property type="entry name" value="DNA-bd_dom_put_sf"/>
</dbReference>
<keyword evidence="5" id="KW-1185">Reference proteome</keyword>
<accession>A0A949K1I5</accession>
<dbReference type="CDD" id="cd01106">
    <property type="entry name" value="HTH_TipAL-Mta"/>
    <property type="match status" value="1"/>
</dbReference>
<dbReference type="Gene3D" id="1.10.1660.10">
    <property type="match status" value="1"/>
</dbReference>
<dbReference type="EMBL" id="JAHQCW010000015">
    <property type="protein sequence ID" value="MBU9737005.1"/>
    <property type="molecule type" value="Genomic_DNA"/>
</dbReference>
<dbReference type="PANTHER" id="PTHR30204:SF90">
    <property type="entry name" value="HTH-TYPE TRANSCRIPTIONAL ACTIVATOR MTA"/>
    <property type="match status" value="1"/>
</dbReference>
<dbReference type="InterPro" id="IPR047057">
    <property type="entry name" value="MerR_fam"/>
</dbReference>
<dbReference type="SMART" id="SM00422">
    <property type="entry name" value="HTH_MERR"/>
    <property type="match status" value="1"/>
</dbReference>
<protein>
    <submittedName>
        <fullName evidence="4">MerR family transcriptional regulator</fullName>
    </submittedName>
</protein>
<dbReference type="AlphaFoldDB" id="A0A949K1I5"/>
<feature type="coiled-coil region" evidence="2">
    <location>
        <begin position="83"/>
        <end position="113"/>
    </location>
</feature>
<gene>
    <name evidence="4" type="ORF">KTH89_10675</name>
</gene>
<keyword evidence="2" id="KW-0175">Coiled coil</keyword>
<keyword evidence="1" id="KW-0238">DNA-binding</keyword>
<dbReference type="GO" id="GO:0003700">
    <property type="term" value="F:DNA-binding transcription factor activity"/>
    <property type="evidence" value="ECO:0007669"/>
    <property type="project" value="InterPro"/>
</dbReference>
<dbReference type="SUPFAM" id="SSF46955">
    <property type="entry name" value="Putative DNA-binding domain"/>
    <property type="match status" value="1"/>
</dbReference>
<evidence type="ECO:0000313" key="4">
    <source>
        <dbReference type="EMBL" id="MBU9737005.1"/>
    </source>
</evidence>
<evidence type="ECO:0000256" key="1">
    <source>
        <dbReference type="ARBA" id="ARBA00023125"/>
    </source>
</evidence>
<proteinExistence type="predicted"/>
<reference evidence="4" key="1">
    <citation type="submission" date="2021-06" db="EMBL/GenBank/DDBJ databases">
        <title>Description of novel taxa of the family Lachnospiraceae.</title>
        <authorList>
            <person name="Chaplin A.V."/>
            <person name="Sokolova S.R."/>
            <person name="Pikina A.P."/>
            <person name="Korzhanova M."/>
            <person name="Belova V."/>
            <person name="Korostin D."/>
            <person name="Efimov B.A."/>
        </authorList>
    </citation>
    <scope>NUCLEOTIDE SEQUENCE</scope>
    <source>
        <strain evidence="4">ASD5720</strain>
    </source>
</reference>
<dbReference type="InterPro" id="IPR012925">
    <property type="entry name" value="TipAS_dom"/>
</dbReference>
<feature type="coiled-coil region" evidence="2">
    <location>
        <begin position="218"/>
        <end position="245"/>
    </location>
</feature>
<dbReference type="InterPro" id="IPR000551">
    <property type="entry name" value="MerR-type_HTH_dom"/>
</dbReference>
<dbReference type="PANTHER" id="PTHR30204">
    <property type="entry name" value="REDOX-CYCLING DRUG-SENSING TRANSCRIPTIONAL ACTIVATOR SOXR"/>
    <property type="match status" value="1"/>
</dbReference>
<evidence type="ECO:0000256" key="2">
    <source>
        <dbReference type="SAM" id="Coils"/>
    </source>
</evidence>
<dbReference type="Proteomes" id="UP000712157">
    <property type="component" value="Unassembled WGS sequence"/>
</dbReference>
<organism evidence="4 5">
    <name type="scientific">Diplocloster agilis</name>
    <dbReference type="NCBI Taxonomy" id="2850323"/>
    <lineage>
        <taxon>Bacteria</taxon>
        <taxon>Bacillati</taxon>
        <taxon>Bacillota</taxon>
        <taxon>Clostridia</taxon>
        <taxon>Lachnospirales</taxon>
        <taxon>Lachnospiraceae</taxon>
        <taxon>Diplocloster</taxon>
    </lineage>
</organism>
<dbReference type="Pfam" id="PF13411">
    <property type="entry name" value="MerR_1"/>
    <property type="match status" value="1"/>
</dbReference>
<feature type="domain" description="HTH merR-type" evidence="3">
    <location>
        <begin position="6"/>
        <end position="76"/>
    </location>
</feature>
<dbReference type="Pfam" id="PF07739">
    <property type="entry name" value="TipAS"/>
    <property type="match status" value="1"/>
</dbReference>
<comment type="caution">
    <text evidence="4">The sequence shown here is derived from an EMBL/GenBank/DDBJ whole genome shotgun (WGS) entry which is preliminary data.</text>
</comment>
<dbReference type="PRINTS" id="PR00040">
    <property type="entry name" value="HTHMERR"/>
</dbReference>